<proteinExistence type="predicted"/>
<reference evidence="3" key="1">
    <citation type="submission" date="2025-08" db="UniProtKB">
        <authorList>
            <consortium name="RefSeq"/>
        </authorList>
    </citation>
    <scope>IDENTIFICATION</scope>
</reference>
<organism evidence="2 3">
    <name type="scientific">Acanthaster planci</name>
    <name type="common">Crown-of-thorns starfish</name>
    <dbReference type="NCBI Taxonomy" id="133434"/>
    <lineage>
        <taxon>Eukaryota</taxon>
        <taxon>Metazoa</taxon>
        <taxon>Echinodermata</taxon>
        <taxon>Eleutherozoa</taxon>
        <taxon>Asterozoa</taxon>
        <taxon>Asteroidea</taxon>
        <taxon>Valvatacea</taxon>
        <taxon>Valvatida</taxon>
        <taxon>Acanthasteridae</taxon>
        <taxon>Acanthaster</taxon>
    </lineage>
</organism>
<dbReference type="RefSeq" id="XP_022110879.1">
    <property type="nucleotide sequence ID" value="XM_022255187.1"/>
</dbReference>
<dbReference type="OMA" id="KENQCYI"/>
<feature type="compositionally biased region" description="Basic and acidic residues" evidence="1">
    <location>
        <begin position="19"/>
        <end position="32"/>
    </location>
</feature>
<feature type="region of interest" description="Disordered" evidence="1">
    <location>
        <begin position="18"/>
        <end position="152"/>
    </location>
</feature>
<sequence>MSVVTFVLKIDVDNDQEIAGDKDEETARDNSKENQCYIDEESLGNDDEGTAGDIELKNPYDSDDTDQDGLTDVCQFVTDSNDKEDDTDKIGGDMTDSTDQDYTSDLALDRYYADETNTTDEDDEDGSEGDDATDILGVDNGNKIHNDVTGTRTEQIPIAQTKRTPKTTVEKTMKLKR</sequence>
<feature type="compositionally biased region" description="Acidic residues" evidence="1">
    <location>
        <begin position="38"/>
        <end position="50"/>
    </location>
</feature>
<accession>A0A8B7ZZL9</accession>
<dbReference type="Proteomes" id="UP000694845">
    <property type="component" value="Unplaced"/>
</dbReference>
<feature type="compositionally biased region" description="Acidic residues" evidence="1">
    <location>
        <begin position="117"/>
        <end position="133"/>
    </location>
</feature>
<protein>
    <submittedName>
        <fullName evidence="3">Dentin sialophosphoprotein-like</fullName>
    </submittedName>
</protein>
<evidence type="ECO:0000313" key="2">
    <source>
        <dbReference type="Proteomes" id="UP000694845"/>
    </source>
</evidence>
<dbReference type="GeneID" id="110990286"/>
<evidence type="ECO:0000256" key="1">
    <source>
        <dbReference type="SAM" id="MobiDB-lite"/>
    </source>
</evidence>
<evidence type="ECO:0000313" key="3">
    <source>
        <dbReference type="RefSeq" id="XP_022110879.1"/>
    </source>
</evidence>
<name>A0A8B7ZZL9_ACAPL</name>
<keyword evidence="2" id="KW-1185">Reference proteome</keyword>
<gene>
    <name evidence="3" type="primary">LOC110990286</name>
</gene>
<dbReference type="KEGG" id="aplc:110990286"/>
<dbReference type="AlphaFoldDB" id="A0A8B7ZZL9"/>